<protein>
    <submittedName>
        <fullName evidence="2">Retrovirus-related pol polyprotein from transposon tnt 1-94</fullName>
    </submittedName>
</protein>
<evidence type="ECO:0000259" key="1">
    <source>
        <dbReference type="Pfam" id="PF13976"/>
    </source>
</evidence>
<dbReference type="InterPro" id="IPR025724">
    <property type="entry name" value="GAG-pre-integrase_dom"/>
</dbReference>
<dbReference type="EMBL" id="LXQA010186562">
    <property type="protein sequence ID" value="MCI31362.1"/>
    <property type="molecule type" value="Genomic_DNA"/>
</dbReference>
<evidence type="ECO:0000313" key="3">
    <source>
        <dbReference type="Proteomes" id="UP000265520"/>
    </source>
</evidence>
<organism evidence="2 3">
    <name type="scientific">Trifolium medium</name>
    <dbReference type="NCBI Taxonomy" id="97028"/>
    <lineage>
        <taxon>Eukaryota</taxon>
        <taxon>Viridiplantae</taxon>
        <taxon>Streptophyta</taxon>
        <taxon>Embryophyta</taxon>
        <taxon>Tracheophyta</taxon>
        <taxon>Spermatophyta</taxon>
        <taxon>Magnoliopsida</taxon>
        <taxon>eudicotyledons</taxon>
        <taxon>Gunneridae</taxon>
        <taxon>Pentapetalae</taxon>
        <taxon>rosids</taxon>
        <taxon>fabids</taxon>
        <taxon>Fabales</taxon>
        <taxon>Fabaceae</taxon>
        <taxon>Papilionoideae</taxon>
        <taxon>50 kb inversion clade</taxon>
        <taxon>NPAAA clade</taxon>
        <taxon>Hologalegina</taxon>
        <taxon>IRL clade</taxon>
        <taxon>Trifolieae</taxon>
        <taxon>Trifolium</taxon>
    </lineage>
</organism>
<sequence>NNILSIGQLQQKGLSIVFKQDFCKVYHEVNGLIMSTKMTANHIYGHLSFKGLNTLVKKDMMKGLPQLQDKQDTCAHCLRGKQHRDAIPKSSNWRATKQL</sequence>
<comment type="caution">
    <text evidence="2">The sequence shown here is derived from an EMBL/GenBank/DDBJ whole genome shotgun (WGS) entry which is preliminary data.</text>
</comment>
<keyword evidence="3" id="KW-1185">Reference proteome</keyword>
<evidence type="ECO:0000313" key="2">
    <source>
        <dbReference type="EMBL" id="MCI31362.1"/>
    </source>
</evidence>
<accession>A0A392R5I8</accession>
<feature type="non-terminal residue" evidence="2">
    <location>
        <position position="1"/>
    </location>
</feature>
<dbReference type="AlphaFoldDB" id="A0A392R5I8"/>
<dbReference type="Pfam" id="PF13976">
    <property type="entry name" value="gag_pre-integrs"/>
    <property type="match status" value="1"/>
</dbReference>
<reference evidence="2 3" key="1">
    <citation type="journal article" date="2018" name="Front. Plant Sci.">
        <title>Red Clover (Trifolium pratense) and Zigzag Clover (T. medium) - A Picture of Genomic Similarities and Differences.</title>
        <authorList>
            <person name="Dluhosova J."/>
            <person name="Istvanek J."/>
            <person name="Nedelnik J."/>
            <person name="Repkova J."/>
        </authorList>
    </citation>
    <scope>NUCLEOTIDE SEQUENCE [LARGE SCALE GENOMIC DNA]</scope>
    <source>
        <strain evidence="3">cv. 10/8</strain>
        <tissue evidence="2">Leaf</tissue>
    </source>
</reference>
<feature type="domain" description="GAG-pre-integrase" evidence="1">
    <location>
        <begin position="44"/>
        <end position="82"/>
    </location>
</feature>
<dbReference type="Proteomes" id="UP000265520">
    <property type="component" value="Unassembled WGS sequence"/>
</dbReference>
<proteinExistence type="predicted"/>
<feature type="non-terminal residue" evidence="2">
    <location>
        <position position="99"/>
    </location>
</feature>
<name>A0A392R5I8_9FABA</name>